<name>A0A7C1FJS0_9CHLR</name>
<gene>
    <name evidence="2" type="ORF">ENQ20_05195</name>
</gene>
<dbReference type="GO" id="GO:0005737">
    <property type="term" value="C:cytoplasm"/>
    <property type="evidence" value="ECO:0007669"/>
    <property type="project" value="TreeGrafter"/>
</dbReference>
<accession>A0A7C1FJS0</accession>
<comment type="caution">
    <text evidence="2">The sequence shown here is derived from an EMBL/GenBank/DDBJ whole genome shotgun (WGS) entry which is preliminary data.</text>
</comment>
<dbReference type="GO" id="GO:0016791">
    <property type="term" value="F:phosphatase activity"/>
    <property type="evidence" value="ECO:0007669"/>
    <property type="project" value="TreeGrafter"/>
</dbReference>
<dbReference type="InterPro" id="IPR004843">
    <property type="entry name" value="Calcineurin-like_PHP"/>
</dbReference>
<dbReference type="Gene3D" id="3.60.21.10">
    <property type="match status" value="1"/>
</dbReference>
<dbReference type="EMBL" id="DSMG01000057">
    <property type="protein sequence ID" value="HDX30873.1"/>
    <property type="molecule type" value="Genomic_DNA"/>
</dbReference>
<dbReference type="PANTHER" id="PTHR42850:SF2">
    <property type="entry name" value="BLL5683 PROTEIN"/>
    <property type="match status" value="1"/>
</dbReference>
<dbReference type="Pfam" id="PF00149">
    <property type="entry name" value="Metallophos"/>
    <property type="match status" value="1"/>
</dbReference>
<dbReference type="InterPro" id="IPR029052">
    <property type="entry name" value="Metallo-depent_PP-like"/>
</dbReference>
<sequence length="299" mass="33641">MMKKIRFAFIADIHGNLPALEAVLRDLRIHAPDQVFLVGDLVNRCPWNNEVMDLLADLKWPSVVGNHDLVVGRINTPNNLPPFTDRQRYRSLWWTASTLHKRHLQTLRRLPPARQIDVKPFPPIRLFHGTPENMFLGLYQEMDTATIATLLRGVAEPTVVCAHTHRPMARRTGGWTIFNGGSVGLPYNGDPRAQYLLLDGVVERGIHRWEPCFRRVAYDHGVLRPAYEMSGMLAATGAVGALHLLTAETGQPYSSDFGIWLRAQPPEIRNDLDRAVPLYLAHHAPGNWAFSGLFKAIAS</sequence>
<proteinExistence type="predicted"/>
<dbReference type="CDD" id="cd00838">
    <property type="entry name" value="MPP_superfamily"/>
    <property type="match status" value="1"/>
</dbReference>
<dbReference type="AlphaFoldDB" id="A0A7C1FJS0"/>
<protein>
    <submittedName>
        <fullName evidence="2">Metallophosphoesterase</fullName>
    </submittedName>
</protein>
<dbReference type="PANTHER" id="PTHR42850">
    <property type="entry name" value="METALLOPHOSPHOESTERASE"/>
    <property type="match status" value="1"/>
</dbReference>
<reference evidence="2" key="1">
    <citation type="journal article" date="2020" name="mSystems">
        <title>Genome- and Community-Level Interaction Insights into Carbon Utilization and Element Cycling Functions of Hydrothermarchaeota in Hydrothermal Sediment.</title>
        <authorList>
            <person name="Zhou Z."/>
            <person name="Liu Y."/>
            <person name="Xu W."/>
            <person name="Pan J."/>
            <person name="Luo Z.H."/>
            <person name="Li M."/>
        </authorList>
    </citation>
    <scope>NUCLEOTIDE SEQUENCE [LARGE SCALE GENOMIC DNA]</scope>
    <source>
        <strain evidence="2">SpSt-289</strain>
    </source>
</reference>
<evidence type="ECO:0000313" key="2">
    <source>
        <dbReference type="EMBL" id="HDX30873.1"/>
    </source>
</evidence>
<dbReference type="InterPro" id="IPR050126">
    <property type="entry name" value="Ap4A_hydrolase"/>
</dbReference>
<feature type="domain" description="Calcineurin-like phosphoesterase" evidence="1">
    <location>
        <begin position="5"/>
        <end position="167"/>
    </location>
</feature>
<organism evidence="2">
    <name type="scientific">Caldilinea aerophila</name>
    <dbReference type="NCBI Taxonomy" id="133453"/>
    <lineage>
        <taxon>Bacteria</taxon>
        <taxon>Bacillati</taxon>
        <taxon>Chloroflexota</taxon>
        <taxon>Caldilineae</taxon>
        <taxon>Caldilineales</taxon>
        <taxon>Caldilineaceae</taxon>
        <taxon>Caldilinea</taxon>
    </lineage>
</organism>
<evidence type="ECO:0000259" key="1">
    <source>
        <dbReference type="Pfam" id="PF00149"/>
    </source>
</evidence>
<dbReference type="SUPFAM" id="SSF56300">
    <property type="entry name" value="Metallo-dependent phosphatases"/>
    <property type="match status" value="1"/>
</dbReference>